<organism evidence="2 3">
    <name type="scientific">Roseateles flavus</name>
    <dbReference type="NCBI Taxonomy" id="3149041"/>
    <lineage>
        <taxon>Bacteria</taxon>
        <taxon>Pseudomonadati</taxon>
        <taxon>Pseudomonadota</taxon>
        <taxon>Betaproteobacteria</taxon>
        <taxon>Burkholderiales</taxon>
        <taxon>Sphaerotilaceae</taxon>
        <taxon>Roseateles</taxon>
    </lineage>
</organism>
<evidence type="ECO:0000313" key="3">
    <source>
        <dbReference type="Proteomes" id="UP001462640"/>
    </source>
</evidence>
<comment type="caution">
    <text evidence="2">The sequence shown here is derived from an EMBL/GenBank/DDBJ whole genome shotgun (WGS) entry which is preliminary data.</text>
</comment>
<dbReference type="Proteomes" id="UP001462640">
    <property type="component" value="Unassembled WGS sequence"/>
</dbReference>
<dbReference type="Pfam" id="PF08867">
    <property type="entry name" value="FRG"/>
    <property type="match status" value="1"/>
</dbReference>
<protein>
    <submittedName>
        <fullName evidence="2">FRG domain-containing protein</fullName>
    </submittedName>
</protein>
<evidence type="ECO:0000259" key="1">
    <source>
        <dbReference type="SMART" id="SM00901"/>
    </source>
</evidence>
<dbReference type="InterPro" id="IPR014966">
    <property type="entry name" value="FRG-dom"/>
</dbReference>
<gene>
    <name evidence="2" type="ORF">ABDJ40_15095</name>
</gene>
<evidence type="ECO:0000313" key="2">
    <source>
        <dbReference type="EMBL" id="MEO3714090.1"/>
    </source>
</evidence>
<dbReference type="EMBL" id="JBDPZC010000007">
    <property type="protein sequence ID" value="MEO3714090.1"/>
    <property type="molecule type" value="Genomic_DNA"/>
</dbReference>
<accession>A0ABV0GGB1</accession>
<dbReference type="SMART" id="SM00901">
    <property type="entry name" value="FRG"/>
    <property type="match status" value="1"/>
</dbReference>
<feature type="domain" description="FRG" evidence="1">
    <location>
        <begin position="175"/>
        <end position="274"/>
    </location>
</feature>
<proteinExistence type="predicted"/>
<reference evidence="2 3" key="1">
    <citation type="submission" date="2024-05" db="EMBL/GenBank/DDBJ databases">
        <title>Roseateles sp. 2.12 16S ribosomal RNA gene Genome sequencing and assembly.</title>
        <authorList>
            <person name="Woo H."/>
        </authorList>
    </citation>
    <scope>NUCLEOTIDE SEQUENCE [LARGE SCALE GENOMIC DNA]</scope>
    <source>
        <strain evidence="2 3">2.12</strain>
    </source>
</reference>
<keyword evidence="3" id="KW-1185">Reference proteome</keyword>
<dbReference type="RefSeq" id="WP_347611105.1">
    <property type="nucleotide sequence ID" value="NZ_JBDPZC010000007.1"/>
</dbReference>
<sequence>MFSFLVTSISGAWDRPGYEYDRSRFLEYTSDEIATSFRELKAPQIEALKELPCLFAYEGTSEAMRVGRLKSVKVRNDGRQLYVEPELDLGIPPVPFDRISGLQAALDIRSWELNRTHWAIKDEDLFEVLARTGIIPGATETRKVEKEQLPPISPPEFQADSVGAFVEHVLRMDHDGREVFYRGHSNRTKYRLEPSIFRKDKDGNFIYRDAEDRMYRELLVSNSMDFPGDVYTLDRLVRMQHYSLPTRLLDITSNPLIALYFACKSNLSEDGEVIVFSMERNQIRYFDSDTASCIANLTRLSQESKESMDYSSNDVRKFNRQTPVKRLLHFIKEEKPFFEGRLVPRDLRAVICVKGKHTNSRIAFQSGAFLLFGHDATLDEGGTPEISVKRIAVKNKGAVLSQLDQLNINDSTVFPYIENSAKYIAQKFAFKAE</sequence>
<name>A0ABV0GGB1_9BURK</name>